<dbReference type="SUPFAM" id="SSF141000">
    <property type="entry name" value="Glu-tRNAGln amidotransferase C subunit"/>
    <property type="match status" value="1"/>
</dbReference>
<dbReference type="HAMAP" id="MF_00122">
    <property type="entry name" value="GatC"/>
    <property type="match status" value="1"/>
</dbReference>
<dbReference type="GO" id="GO:0006412">
    <property type="term" value="P:translation"/>
    <property type="evidence" value="ECO:0007669"/>
    <property type="project" value="UniProtKB-UniRule"/>
</dbReference>
<accession>A0A9D2BIS3</accession>
<evidence type="ECO:0000256" key="1">
    <source>
        <dbReference type="ARBA" id="ARBA00010757"/>
    </source>
</evidence>
<reference evidence="7" key="1">
    <citation type="journal article" date="2021" name="PeerJ">
        <title>Extensive microbial diversity within the chicken gut microbiome revealed by metagenomics and culture.</title>
        <authorList>
            <person name="Gilroy R."/>
            <person name="Ravi A."/>
            <person name="Getino M."/>
            <person name="Pursley I."/>
            <person name="Horton D.L."/>
            <person name="Alikhan N.F."/>
            <person name="Baker D."/>
            <person name="Gharbi K."/>
            <person name="Hall N."/>
            <person name="Watson M."/>
            <person name="Adriaenssens E.M."/>
            <person name="Foster-Nyarko E."/>
            <person name="Jarju S."/>
            <person name="Secka A."/>
            <person name="Antonio M."/>
            <person name="Oren A."/>
            <person name="Chaudhuri R.R."/>
            <person name="La Ragione R."/>
            <person name="Hildebrand F."/>
            <person name="Pallen M.J."/>
        </authorList>
    </citation>
    <scope>NUCLEOTIDE SEQUENCE</scope>
    <source>
        <strain evidence="7">CHK183-1962</strain>
    </source>
</reference>
<protein>
    <recommendedName>
        <fullName evidence="6">Aspartyl/glutamyl-tRNA(Asn/Gln) amidotransferase subunit C</fullName>
        <shortName evidence="6">Asp/Glu-ADT subunit C</shortName>
        <ecNumber evidence="6">6.3.5.-</ecNumber>
    </recommendedName>
</protein>
<comment type="caution">
    <text evidence="7">The sequence shown here is derived from an EMBL/GenBank/DDBJ whole genome shotgun (WGS) entry which is preliminary data.</text>
</comment>
<dbReference type="EC" id="6.3.5.-" evidence="6"/>
<evidence type="ECO:0000256" key="3">
    <source>
        <dbReference type="ARBA" id="ARBA00024799"/>
    </source>
</evidence>
<dbReference type="GO" id="GO:0050567">
    <property type="term" value="F:glutaminyl-tRNA synthase (glutamine-hydrolyzing) activity"/>
    <property type="evidence" value="ECO:0007669"/>
    <property type="project" value="UniProtKB-UniRule"/>
</dbReference>
<evidence type="ECO:0000256" key="4">
    <source>
        <dbReference type="ARBA" id="ARBA00047380"/>
    </source>
</evidence>
<dbReference type="InterPro" id="IPR003837">
    <property type="entry name" value="GatC"/>
</dbReference>
<evidence type="ECO:0000313" key="7">
    <source>
        <dbReference type="EMBL" id="HIX78175.1"/>
    </source>
</evidence>
<keyword evidence="6" id="KW-0067">ATP-binding</keyword>
<dbReference type="PANTHER" id="PTHR15004">
    <property type="entry name" value="GLUTAMYL-TRNA(GLN) AMIDOTRANSFERASE SUBUNIT C, MITOCHONDRIAL"/>
    <property type="match status" value="1"/>
</dbReference>
<dbReference type="InterPro" id="IPR036113">
    <property type="entry name" value="Asp/Glu-ADT_sf_sub_c"/>
</dbReference>
<gene>
    <name evidence="6 7" type="primary">gatC</name>
    <name evidence="7" type="ORF">H9734_11385</name>
</gene>
<keyword evidence="6" id="KW-0436">Ligase</keyword>
<dbReference type="GO" id="GO:0006450">
    <property type="term" value="P:regulation of translational fidelity"/>
    <property type="evidence" value="ECO:0007669"/>
    <property type="project" value="InterPro"/>
</dbReference>
<dbReference type="GO" id="GO:0070681">
    <property type="term" value="P:glutaminyl-tRNAGln biosynthesis via transamidation"/>
    <property type="evidence" value="ECO:0007669"/>
    <property type="project" value="TreeGrafter"/>
</dbReference>
<evidence type="ECO:0000256" key="6">
    <source>
        <dbReference type="HAMAP-Rule" id="MF_00122"/>
    </source>
</evidence>
<organism evidence="7 8">
    <name type="scientific">Candidatus Fusicatenibacter merdavium</name>
    <dbReference type="NCBI Taxonomy" id="2838600"/>
    <lineage>
        <taxon>Bacteria</taxon>
        <taxon>Bacillati</taxon>
        <taxon>Bacillota</taxon>
        <taxon>Clostridia</taxon>
        <taxon>Lachnospirales</taxon>
        <taxon>Lachnospiraceae</taxon>
        <taxon>Fusicatenibacter</taxon>
    </lineage>
</organism>
<dbReference type="Gene3D" id="1.10.20.60">
    <property type="entry name" value="Glu-tRNAGln amidotransferase C subunit, N-terminal domain"/>
    <property type="match status" value="1"/>
</dbReference>
<dbReference type="EMBL" id="DXEK01000186">
    <property type="protein sequence ID" value="HIX78175.1"/>
    <property type="molecule type" value="Genomic_DNA"/>
</dbReference>
<keyword evidence="6" id="KW-0547">Nucleotide-binding</keyword>
<comment type="function">
    <text evidence="3 6">Allows the formation of correctly charged Asn-tRNA(Asn) or Gln-tRNA(Gln) through the transamidation of misacylated Asp-tRNA(Asn) or Glu-tRNA(Gln) in organisms which lack either or both of asparaginyl-tRNA or glutaminyl-tRNA synthetases. The reaction takes place in the presence of glutamine and ATP through an activated phospho-Asp-tRNA(Asn) or phospho-Glu-tRNA(Gln).</text>
</comment>
<dbReference type="AlphaFoldDB" id="A0A9D2BIS3"/>
<sequence>MAEKITLETIDYVSILAKLKLTDEETENARSDMQKMLDYVEKLNELDTDGVEPMTHLFPYDNVFREDIVTNGDAREEMLANAPKTKDGQYLVPKTIE</sequence>
<reference evidence="7" key="2">
    <citation type="submission" date="2021-04" db="EMBL/GenBank/DDBJ databases">
        <authorList>
            <person name="Gilroy R."/>
        </authorList>
    </citation>
    <scope>NUCLEOTIDE SEQUENCE</scope>
    <source>
        <strain evidence="7">CHK183-1962</strain>
    </source>
</reference>
<comment type="catalytic activity">
    <reaction evidence="5 6">
        <text>L-glutamyl-tRNA(Gln) + L-glutamine + ATP + H2O = L-glutaminyl-tRNA(Gln) + L-glutamate + ADP + phosphate + H(+)</text>
        <dbReference type="Rhea" id="RHEA:17521"/>
        <dbReference type="Rhea" id="RHEA-COMP:9681"/>
        <dbReference type="Rhea" id="RHEA-COMP:9684"/>
        <dbReference type="ChEBI" id="CHEBI:15377"/>
        <dbReference type="ChEBI" id="CHEBI:15378"/>
        <dbReference type="ChEBI" id="CHEBI:29985"/>
        <dbReference type="ChEBI" id="CHEBI:30616"/>
        <dbReference type="ChEBI" id="CHEBI:43474"/>
        <dbReference type="ChEBI" id="CHEBI:58359"/>
        <dbReference type="ChEBI" id="CHEBI:78520"/>
        <dbReference type="ChEBI" id="CHEBI:78521"/>
        <dbReference type="ChEBI" id="CHEBI:456216"/>
    </reaction>
</comment>
<dbReference type="PANTHER" id="PTHR15004:SF0">
    <property type="entry name" value="GLUTAMYL-TRNA(GLN) AMIDOTRANSFERASE SUBUNIT C, MITOCHONDRIAL"/>
    <property type="match status" value="1"/>
</dbReference>
<dbReference type="GO" id="GO:0005524">
    <property type="term" value="F:ATP binding"/>
    <property type="evidence" value="ECO:0007669"/>
    <property type="project" value="UniProtKB-KW"/>
</dbReference>
<comment type="similarity">
    <text evidence="1 6">Belongs to the GatC family.</text>
</comment>
<proteinExistence type="inferred from homology"/>
<keyword evidence="6" id="KW-0648">Protein biosynthesis</keyword>
<evidence type="ECO:0000256" key="2">
    <source>
        <dbReference type="ARBA" id="ARBA00011123"/>
    </source>
</evidence>
<dbReference type="NCBIfam" id="TIGR00135">
    <property type="entry name" value="gatC"/>
    <property type="match status" value="1"/>
</dbReference>
<dbReference type="Pfam" id="PF02686">
    <property type="entry name" value="GatC"/>
    <property type="match status" value="1"/>
</dbReference>
<evidence type="ECO:0000313" key="8">
    <source>
        <dbReference type="Proteomes" id="UP000886890"/>
    </source>
</evidence>
<evidence type="ECO:0000256" key="5">
    <source>
        <dbReference type="ARBA" id="ARBA00047913"/>
    </source>
</evidence>
<comment type="subunit">
    <text evidence="2 6">Heterotrimer of A, B and C subunits.</text>
</comment>
<comment type="catalytic activity">
    <reaction evidence="4 6">
        <text>L-aspartyl-tRNA(Asn) + L-glutamine + ATP + H2O = L-asparaginyl-tRNA(Asn) + L-glutamate + ADP + phosphate + 2 H(+)</text>
        <dbReference type="Rhea" id="RHEA:14513"/>
        <dbReference type="Rhea" id="RHEA-COMP:9674"/>
        <dbReference type="Rhea" id="RHEA-COMP:9677"/>
        <dbReference type="ChEBI" id="CHEBI:15377"/>
        <dbReference type="ChEBI" id="CHEBI:15378"/>
        <dbReference type="ChEBI" id="CHEBI:29985"/>
        <dbReference type="ChEBI" id="CHEBI:30616"/>
        <dbReference type="ChEBI" id="CHEBI:43474"/>
        <dbReference type="ChEBI" id="CHEBI:58359"/>
        <dbReference type="ChEBI" id="CHEBI:78515"/>
        <dbReference type="ChEBI" id="CHEBI:78516"/>
        <dbReference type="ChEBI" id="CHEBI:456216"/>
    </reaction>
</comment>
<dbReference type="Proteomes" id="UP000886890">
    <property type="component" value="Unassembled WGS sequence"/>
</dbReference>
<name>A0A9D2BIS3_9FIRM</name>